<organism evidence="7 8">
    <name type="scientific">Hermanssonia centrifuga</name>
    <dbReference type="NCBI Taxonomy" id="98765"/>
    <lineage>
        <taxon>Eukaryota</taxon>
        <taxon>Fungi</taxon>
        <taxon>Dikarya</taxon>
        <taxon>Basidiomycota</taxon>
        <taxon>Agaricomycotina</taxon>
        <taxon>Agaricomycetes</taxon>
        <taxon>Polyporales</taxon>
        <taxon>Meruliaceae</taxon>
        <taxon>Hermanssonia</taxon>
    </lineage>
</organism>
<dbReference type="AlphaFoldDB" id="A0A2R6RM28"/>
<dbReference type="InterPro" id="IPR000719">
    <property type="entry name" value="Prot_kinase_dom"/>
</dbReference>
<feature type="compositionally biased region" description="Low complexity" evidence="5">
    <location>
        <begin position="592"/>
        <end position="606"/>
    </location>
</feature>
<proteinExistence type="predicted"/>
<keyword evidence="4" id="KW-0067">ATP-binding</keyword>
<name>A0A2R6RM28_9APHY</name>
<dbReference type="GO" id="GO:0004674">
    <property type="term" value="F:protein serine/threonine kinase activity"/>
    <property type="evidence" value="ECO:0007669"/>
    <property type="project" value="TreeGrafter"/>
</dbReference>
<keyword evidence="2" id="KW-0547">Nucleotide-binding</keyword>
<dbReference type="PANTHER" id="PTHR44329">
    <property type="entry name" value="SERINE/THREONINE-PROTEIN KINASE TNNI3K-RELATED"/>
    <property type="match status" value="1"/>
</dbReference>
<feature type="compositionally biased region" description="Basic residues" evidence="5">
    <location>
        <begin position="389"/>
        <end position="404"/>
    </location>
</feature>
<dbReference type="PROSITE" id="PS50011">
    <property type="entry name" value="PROTEIN_KINASE_DOM"/>
    <property type="match status" value="1"/>
</dbReference>
<dbReference type="InterPro" id="IPR001245">
    <property type="entry name" value="Ser-Thr/Tyr_kinase_cat_dom"/>
</dbReference>
<feature type="compositionally biased region" description="Basic and acidic residues" evidence="5">
    <location>
        <begin position="614"/>
        <end position="648"/>
    </location>
</feature>
<protein>
    <recommendedName>
        <fullName evidence="6">Protein kinase domain-containing protein</fullName>
    </recommendedName>
</protein>
<evidence type="ECO:0000256" key="4">
    <source>
        <dbReference type="ARBA" id="ARBA00022840"/>
    </source>
</evidence>
<feature type="compositionally biased region" description="Acidic residues" evidence="5">
    <location>
        <begin position="412"/>
        <end position="462"/>
    </location>
</feature>
<dbReference type="CDD" id="cd13999">
    <property type="entry name" value="STKc_MAP3K-like"/>
    <property type="match status" value="1"/>
</dbReference>
<feature type="region of interest" description="Disordered" evidence="5">
    <location>
        <begin position="587"/>
        <end position="648"/>
    </location>
</feature>
<feature type="compositionally biased region" description="Acidic residues" evidence="5">
    <location>
        <begin position="281"/>
        <end position="297"/>
    </location>
</feature>
<feature type="compositionally biased region" description="Acidic residues" evidence="5">
    <location>
        <begin position="43"/>
        <end position="52"/>
    </location>
</feature>
<evidence type="ECO:0000256" key="2">
    <source>
        <dbReference type="ARBA" id="ARBA00022741"/>
    </source>
</evidence>
<reference evidence="7 8" key="1">
    <citation type="submission" date="2018-02" db="EMBL/GenBank/DDBJ databases">
        <title>Genome sequence of the basidiomycete white-rot fungus Phlebia centrifuga.</title>
        <authorList>
            <person name="Granchi Z."/>
            <person name="Peng M."/>
            <person name="de Vries R.P."/>
            <person name="Hilden K."/>
            <person name="Makela M.R."/>
            <person name="Grigoriev I."/>
            <person name="Riley R."/>
        </authorList>
    </citation>
    <scope>NUCLEOTIDE SEQUENCE [LARGE SCALE GENOMIC DNA]</scope>
    <source>
        <strain evidence="7 8">FBCC195</strain>
    </source>
</reference>
<evidence type="ECO:0000256" key="5">
    <source>
        <dbReference type="SAM" id="MobiDB-lite"/>
    </source>
</evidence>
<evidence type="ECO:0000256" key="3">
    <source>
        <dbReference type="ARBA" id="ARBA00022777"/>
    </source>
</evidence>
<dbReference type="SUPFAM" id="SSF56112">
    <property type="entry name" value="Protein kinase-like (PK-like)"/>
    <property type="match status" value="1"/>
</dbReference>
<evidence type="ECO:0000256" key="1">
    <source>
        <dbReference type="ARBA" id="ARBA00022679"/>
    </source>
</evidence>
<keyword evidence="1" id="KW-0808">Transferase</keyword>
<gene>
    <name evidence="7" type="ORF">PHLCEN_2v2408</name>
</gene>
<dbReference type="GO" id="GO:0005524">
    <property type="term" value="F:ATP binding"/>
    <property type="evidence" value="ECO:0007669"/>
    <property type="project" value="UniProtKB-KW"/>
</dbReference>
<evidence type="ECO:0000313" key="8">
    <source>
        <dbReference type="Proteomes" id="UP000186601"/>
    </source>
</evidence>
<dbReference type="Pfam" id="PF07714">
    <property type="entry name" value="PK_Tyr_Ser-Thr"/>
    <property type="match status" value="1"/>
</dbReference>
<dbReference type="STRING" id="98765.A0A2R6RM28"/>
<feature type="compositionally biased region" description="Acidic residues" evidence="5">
    <location>
        <begin position="353"/>
        <end position="378"/>
    </location>
</feature>
<keyword evidence="3" id="KW-0418">Kinase</keyword>
<feature type="domain" description="Protein kinase" evidence="6">
    <location>
        <begin position="671"/>
        <end position="933"/>
    </location>
</feature>
<comment type="caution">
    <text evidence="7">The sequence shown here is derived from an EMBL/GenBank/DDBJ whole genome shotgun (WGS) entry which is preliminary data.</text>
</comment>
<feature type="compositionally biased region" description="Acidic residues" evidence="5">
    <location>
        <begin position="63"/>
        <end position="73"/>
    </location>
</feature>
<evidence type="ECO:0000313" key="7">
    <source>
        <dbReference type="EMBL" id="PSS31076.1"/>
    </source>
</evidence>
<feature type="region of interest" description="Disordered" evidence="5">
    <location>
        <begin position="130"/>
        <end position="538"/>
    </location>
</feature>
<feature type="compositionally biased region" description="Acidic residues" evidence="5">
    <location>
        <begin position="477"/>
        <end position="510"/>
    </location>
</feature>
<feature type="compositionally biased region" description="Acidic residues" evidence="5">
    <location>
        <begin position="517"/>
        <end position="526"/>
    </location>
</feature>
<feature type="compositionally biased region" description="Low complexity" evidence="5">
    <location>
        <begin position="137"/>
        <end position="151"/>
    </location>
</feature>
<dbReference type="Gene3D" id="1.10.510.10">
    <property type="entry name" value="Transferase(Phosphotransferase) domain 1"/>
    <property type="match status" value="1"/>
</dbReference>
<feature type="compositionally biased region" description="Basic and acidic residues" evidence="5">
    <location>
        <begin position="311"/>
        <end position="335"/>
    </location>
</feature>
<accession>A0A2R6RM28</accession>
<sequence>MHDVVTTGSKRKRVVSGSENALGNGRSSRAGSRVKRRRAMQDTSDEDVESSMEIDTRTPWELTDSEGDADGVDSSDSYLINSAEPRQLLRLRKDELVQLYQAAGLTEDAELLTKHEIVDCIMAARDDLASLPPSSPPIGDSGSSDYSSDGGNVAGGEETDLGHRFGNGLRRRNTVHDLGRGQRPPTERCYSLPQIQSIQRFPRLASQTLPKRRAVSRASSSRSSPAVSTTSTRPPSPPVTRTRSRKLSNDNSTTSTSSIRSKGKGKQVEFNDVIQINSLPEEPEQESDLTDLTELEESISQTNPSPRRLRSKGEREKIVSRNGVDKSAEDSEAARRIVPMRSAKRRVGSLKEEDTEEEDEEDELQESDAEETEEEDQLIETPTQTPKANKTRRTPLRRRLRPRRNQPQEPFSDGDDEGDDEGSDADATVEESDEGDEGGDERGDDAETVCEESEAEEVEDPSVLEPRVLRNGKVVGEDEDEDEDAIGEDDVDEEDMEQEFSEEGEMDDGDSQVQDDASIDLDAEAEVEGHDTDEHMEDDIDLTVATAKTLVRLRRDDLVRLCEYRDLEASGTKPQLAEALLQWRDKHCSEASSPSSTGTARPPSTTRPRRRKTRSSEKEDTSPVLLRSERVHLDEPRTPPLSERNKEMEPELELDLEMLGLDDREIPPEKLTKLEKIGSGGFKDVFIGRFKGRKVAIAEFRGQLNAMDIKELKLLGDFDHPNIVRFLGVSIPANTRETPVMIVSELCSNGDLFDYIRNVDPPTVYRALCIMLDIARGLEYLHTRKPSVIHRDCKSSNILITSKGVAKITDFGLAKVKQSTRSMMRSLVGTVNWQAPELWHAHPKYNHKVDVFSCGMVFWEILQWHVPNKKFPWEGMNEHAIYEAVGSKHQRPSVHGLRSRWCPEIVDLIEAMWAQESQARPAMSDVVRELEHLVQEYR</sequence>
<dbReference type="EMBL" id="MLYV02000221">
    <property type="protein sequence ID" value="PSS31076.1"/>
    <property type="molecule type" value="Genomic_DNA"/>
</dbReference>
<feature type="compositionally biased region" description="Polar residues" evidence="5">
    <location>
        <begin position="17"/>
        <end position="30"/>
    </location>
</feature>
<keyword evidence="8" id="KW-1185">Reference proteome</keyword>
<dbReference type="Proteomes" id="UP000186601">
    <property type="component" value="Unassembled WGS sequence"/>
</dbReference>
<feature type="region of interest" description="Disordered" evidence="5">
    <location>
        <begin position="1"/>
        <end position="77"/>
    </location>
</feature>
<feature type="compositionally biased region" description="Low complexity" evidence="5">
    <location>
        <begin position="216"/>
        <end position="233"/>
    </location>
</feature>
<evidence type="ECO:0000259" key="6">
    <source>
        <dbReference type="PROSITE" id="PS50011"/>
    </source>
</evidence>
<dbReference type="PANTHER" id="PTHR44329:SF288">
    <property type="entry name" value="MITOGEN-ACTIVATED PROTEIN KINASE KINASE KINASE 20"/>
    <property type="match status" value="1"/>
</dbReference>
<dbReference type="InterPro" id="IPR051681">
    <property type="entry name" value="Ser/Thr_Kinases-Pseudokinases"/>
</dbReference>
<feature type="compositionally biased region" description="Polar residues" evidence="5">
    <location>
        <begin position="193"/>
        <end position="209"/>
    </location>
</feature>
<dbReference type="InterPro" id="IPR011009">
    <property type="entry name" value="Kinase-like_dom_sf"/>
</dbReference>
<dbReference type="OrthoDB" id="4062651at2759"/>